<gene>
    <name evidence="1" type="ORF">HYN59_10365</name>
</gene>
<evidence type="ECO:0000313" key="1">
    <source>
        <dbReference type="EMBL" id="AWH85496.1"/>
    </source>
</evidence>
<evidence type="ECO:0000313" key="2">
    <source>
        <dbReference type="Proteomes" id="UP000244929"/>
    </source>
</evidence>
<reference evidence="1 2" key="1">
    <citation type="submission" date="2018-04" db="EMBL/GenBank/DDBJ databases">
        <title>Genome sequencing of Flavobacterium sp. HYN0059.</title>
        <authorList>
            <person name="Yi H."/>
            <person name="Baek C."/>
        </authorList>
    </citation>
    <scope>NUCLEOTIDE SEQUENCE [LARGE SCALE GENOMIC DNA]</scope>
    <source>
        <strain evidence="1 2">HYN0059</strain>
    </source>
</reference>
<organism evidence="1 2">
    <name type="scientific">Flavobacterium album</name>
    <dbReference type="NCBI Taxonomy" id="2175091"/>
    <lineage>
        <taxon>Bacteria</taxon>
        <taxon>Pseudomonadati</taxon>
        <taxon>Bacteroidota</taxon>
        <taxon>Flavobacteriia</taxon>
        <taxon>Flavobacteriales</taxon>
        <taxon>Flavobacteriaceae</taxon>
        <taxon>Flavobacterium</taxon>
    </lineage>
</organism>
<dbReference type="AlphaFoldDB" id="A0A2S1QYK2"/>
<name>A0A2S1QYK2_9FLAO</name>
<dbReference type="KEGG" id="falb:HYN59_10365"/>
<proteinExistence type="predicted"/>
<dbReference type="Proteomes" id="UP000244929">
    <property type="component" value="Chromosome"/>
</dbReference>
<sequence length="119" mass="12733">MEAISVILTILSLVIGIAKLVIGSDKPAPREKEYFITANLKVPVDTIKACGIEEGEAVTLQPSGDMVTINVTATGTSWTPVQLGSVSDYELYSKVSLGRAKAKIFAINGDVVTIEFKYI</sequence>
<keyword evidence="2" id="KW-1185">Reference proteome</keyword>
<dbReference type="EMBL" id="CP029186">
    <property type="protein sequence ID" value="AWH85496.1"/>
    <property type="molecule type" value="Genomic_DNA"/>
</dbReference>
<dbReference type="RefSeq" id="WP_108778198.1">
    <property type="nucleotide sequence ID" value="NZ_CP029186.1"/>
</dbReference>
<protein>
    <submittedName>
        <fullName evidence="1">Uncharacterized protein</fullName>
    </submittedName>
</protein>
<accession>A0A2S1QYK2</accession>